<dbReference type="Proteomes" id="UP000606786">
    <property type="component" value="Unassembled WGS sequence"/>
</dbReference>
<protein>
    <submittedName>
        <fullName evidence="1">(Mediterranean fruit fly) hypothetical protein</fullName>
    </submittedName>
</protein>
<organism evidence="1 2">
    <name type="scientific">Ceratitis capitata</name>
    <name type="common">Mediterranean fruit fly</name>
    <name type="synonym">Tephritis capitata</name>
    <dbReference type="NCBI Taxonomy" id="7213"/>
    <lineage>
        <taxon>Eukaryota</taxon>
        <taxon>Metazoa</taxon>
        <taxon>Ecdysozoa</taxon>
        <taxon>Arthropoda</taxon>
        <taxon>Hexapoda</taxon>
        <taxon>Insecta</taxon>
        <taxon>Pterygota</taxon>
        <taxon>Neoptera</taxon>
        <taxon>Endopterygota</taxon>
        <taxon>Diptera</taxon>
        <taxon>Brachycera</taxon>
        <taxon>Muscomorpha</taxon>
        <taxon>Tephritoidea</taxon>
        <taxon>Tephritidae</taxon>
        <taxon>Ceratitis</taxon>
        <taxon>Ceratitis</taxon>
    </lineage>
</organism>
<proteinExistence type="predicted"/>
<evidence type="ECO:0000313" key="1">
    <source>
        <dbReference type="EMBL" id="CAD7003001.1"/>
    </source>
</evidence>
<gene>
    <name evidence="1" type="ORF">CCAP1982_LOCUS11464</name>
</gene>
<evidence type="ECO:0000313" key="2">
    <source>
        <dbReference type="Proteomes" id="UP000606786"/>
    </source>
</evidence>
<comment type="caution">
    <text evidence="1">The sequence shown here is derived from an EMBL/GenBank/DDBJ whole genome shotgun (WGS) entry which is preliminary data.</text>
</comment>
<dbReference type="AlphaFoldDB" id="A0A811UWF9"/>
<accession>A0A811UWF9</accession>
<name>A0A811UWF9_CERCA</name>
<dbReference type="EMBL" id="CAJHJT010000034">
    <property type="protein sequence ID" value="CAD7003001.1"/>
    <property type="molecule type" value="Genomic_DNA"/>
</dbReference>
<keyword evidence="2" id="KW-1185">Reference proteome</keyword>
<sequence length="62" mass="7015">MYLDASEDAKIFLNKPNQVFAISECSQQSVSHEPTANVQTYHMCWSLFNNNLVSIRHTIANG</sequence>
<reference evidence="1" key="1">
    <citation type="submission" date="2020-11" db="EMBL/GenBank/DDBJ databases">
        <authorList>
            <person name="Whitehead M."/>
        </authorList>
    </citation>
    <scope>NUCLEOTIDE SEQUENCE</scope>
    <source>
        <strain evidence="1">EGII</strain>
    </source>
</reference>